<dbReference type="EMBL" id="ASHM01080981">
    <property type="protein sequence ID" value="PNX59559.1"/>
    <property type="molecule type" value="Genomic_DNA"/>
</dbReference>
<dbReference type="AlphaFoldDB" id="A0A2K3JZT1"/>
<dbReference type="PANTHER" id="PTHR37189:SF2">
    <property type="entry name" value="PROTEIN, PUTATIVE-RELATED"/>
    <property type="match status" value="1"/>
</dbReference>
<protein>
    <recommendedName>
        <fullName evidence="5">Transmembrane protein</fullName>
    </recommendedName>
</protein>
<keyword evidence="1" id="KW-0472">Membrane</keyword>
<dbReference type="OrthoDB" id="1107534at2759"/>
<dbReference type="PANTHER" id="PTHR37189">
    <property type="entry name" value="CONCANAVALIN A-LIKE LECTIN/GLUCANASE DOMAIN-CONTAINING PROTEIN-RELATED"/>
    <property type="match status" value="1"/>
</dbReference>
<evidence type="ECO:0000313" key="4">
    <source>
        <dbReference type="Proteomes" id="UP000236291"/>
    </source>
</evidence>
<evidence type="ECO:0000256" key="1">
    <source>
        <dbReference type="SAM" id="Phobius"/>
    </source>
</evidence>
<gene>
    <name evidence="3" type="ORF">L195_g051478</name>
</gene>
<evidence type="ECO:0000313" key="3">
    <source>
        <dbReference type="EMBL" id="PNX59559.1"/>
    </source>
</evidence>
<evidence type="ECO:0008006" key="5">
    <source>
        <dbReference type="Google" id="ProtNLM"/>
    </source>
</evidence>
<accession>A0A2K3JZT1</accession>
<comment type="caution">
    <text evidence="3">The sequence shown here is derived from an EMBL/GenBank/DDBJ whole genome shotgun (WGS) entry which is preliminary data.</text>
</comment>
<dbReference type="Proteomes" id="UP000236291">
    <property type="component" value="Unassembled WGS sequence"/>
</dbReference>
<keyword evidence="2" id="KW-0732">Signal</keyword>
<feature type="transmembrane region" description="Helical" evidence="1">
    <location>
        <begin position="99"/>
        <end position="121"/>
    </location>
</feature>
<name>A0A2K3JZT1_TRIPR</name>
<keyword evidence="1" id="KW-0812">Transmembrane</keyword>
<reference evidence="3 4" key="2">
    <citation type="journal article" date="2017" name="Front. Plant Sci.">
        <title>Gene Classification and Mining of Molecular Markers Useful in Red Clover (Trifolium pratense) Breeding.</title>
        <authorList>
            <person name="Istvanek J."/>
            <person name="Dluhosova J."/>
            <person name="Dluhos P."/>
            <person name="Patkova L."/>
            <person name="Nedelnik J."/>
            <person name="Repkova J."/>
        </authorList>
    </citation>
    <scope>NUCLEOTIDE SEQUENCE [LARGE SCALE GENOMIC DNA]</scope>
    <source>
        <strain evidence="4">cv. Tatra</strain>
        <tissue evidence="3">Young leaves</tissue>
    </source>
</reference>
<reference evidence="3 4" key="1">
    <citation type="journal article" date="2014" name="Am. J. Bot.">
        <title>Genome assembly and annotation for red clover (Trifolium pratense; Fabaceae).</title>
        <authorList>
            <person name="Istvanek J."/>
            <person name="Jaros M."/>
            <person name="Krenek A."/>
            <person name="Repkova J."/>
        </authorList>
    </citation>
    <scope>NUCLEOTIDE SEQUENCE [LARGE SCALE GENOMIC DNA]</scope>
    <source>
        <strain evidence="4">cv. Tatra</strain>
        <tissue evidence="3">Young leaves</tissue>
    </source>
</reference>
<keyword evidence="1" id="KW-1133">Transmembrane helix</keyword>
<feature type="signal peptide" evidence="2">
    <location>
        <begin position="1"/>
        <end position="20"/>
    </location>
</feature>
<organism evidence="3 4">
    <name type="scientific">Trifolium pratense</name>
    <name type="common">Red clover</name>
    <dbReference type="NCBI Taxonomy" id="57577"/>
    <lineage>
        <taxon>Eukaryota</taxon>
        <taxon>Viridiplantae</taxon>
        <taxon>Streptophyta</taxon>
        <taxon>Embryophyta</taxon>
        <taxon>Tracheophyta</taxon>
        <taxon>Spermatophyta</taxon>
        <taxon>Magnoliopsida</taxon>
        <taxon>eudicotyledons</taxon>
        <taxon>Gunneridae</taxon>
        <taxon>Pentapetalae</taxon>
        <taxon>rosids</taxon>
        <taxon>fabids</taxon>
        <taxon>Fabales</taxon>
        <taxon>Fabaceae</taxon>
        <taxon>Papilionoideae</taxon>
        <taxon>50 kb inversion clade</taxon>
        <taxon>NPAAA clade</taxon>
        <taxon>Hologalegina</taxon>
        <taxon>IRL clade</taxon>
        <taxon>Trifolieae</taxon>
        <taxon>Trifolium</taxon>
    </lineage>
</organism>
<evidence type="ECO:0000256" key="2">
    <source>
        <dbReference type="SAM" id="SignalP"/>
    </source>
</evidence>
<proteinExistence type="predicted"/>
<feature type="chain" id="PRO_5014423821" description="Transmembrane protein" evidence="2">
    <location>
        <begin position="21"/>
        <end position="160"/>
    </location>
</feature>
<sequence>MAEFAFAVFIILILAGDSSARDLRPSDHGLVFQSLSPAGTHSSSEMRSFFNGDNSFFPTDSSSSDVAMPKAITSSDSTPPSWRTVSGNGGDRIWNVLKVASWACGIAGGILILVSGLMYVFKYRKQEQNAAFRGNNGEFEKVDEDNDDKKLQLVLRDPSS</sequence>
<dbReference type="Gramene" id="Tp57577_TGAC_v2_mRNA6968">
    <property type="protein sequence ID" value="Tp57577_TGAC_v2_mRNA6968"/>
    <property type="gene ID" value="Tp57577_TGAC_v2_gene6729"/>
</dbReference>